<organism evidence="2 3">
    <name type="scientific">Cylindrobasidium torrendii FP15055 ss-10</name>
    <dbReference type="NCBI Taxonomy" id="1314674"/>
    <lineage>
        <taxon>Eukaryota</taxon>
        <taxon>Fungi</taxon>
        <taxon>Dikarya</taxon>
        <taxon>Basidiomycota</taxon>
        <taxon>Agaricomycotina</taxon>
        <taxon>Agaricomycetes</taxon>
        <taxon>Agaricomycetidae</taxon>
        <taxon>Agaricales</taxon>
        <taxon>Marasmiineae</taxon>
        <taxon>Physalacriaceae</taxon>
        <taxon>Cylindrobasidium</taxon>
    </lineage>
</organism>
<name>A0A0D7BJM8_9AGAR</name>
<dbReference type="Proteomes" id="UP000054007">
    <property type="component" value="Unassembled WGS sequence"/>
</dbReference>
<gene>
    <name evidence="2" type="ORF">CYLTODRAFT_408920</name>
</gene>
<evidence type="ECO:0000256" key="1">
    <source>
        <dbReference type="SAM" id="MobiDB-lite"/>
    </source>
</evidence>
<proteinExistence type="predicted"/>
<sequence>MSGRENLDTRHEVTMVVPPFTPQSKQARTFTSQSVHTPSASIILLTLAPQNFPRLEVPPPHTNKEEIPRSTSPEAGVVCENVAFPHPLDCHPSGLHEAAALCRRPDQRTSASLEPARQTDRTPGGIIDTIINGFMDCVGRKGPEMFRTCLGSTVQGRFDPASRVWRAGEEFDEE</sequence>
<feature type="region of interest" description="Disordered" evidence="1">
    <location>
        <begin position="106"/>
        <end position="125"/>
    </location>
</feature>
<protein>
    <submittedName>
        <fullName evidence="2">Uncharacterized protein</fullName>
    </submittedName>
</protein>
<reference evidence="2 3" key="1">
    <citation type="journal article" date="2015" name="Fungal Genet. Biol.">
        <title>Evolution of novel wood decay mechanisms in Agaricales revealed by the genome sequences of Fistulina hepatica and Cylindrobasidium torrendii.</title>
        <authorList>
            <person name="Floudas D."/>
            <person name="Held B.W."/>
            <person name="Riley R."/>
            <person name="Nagy L.G."/>
            <person name="Koehler G."/>
            <person name="Ransdell A.S."/>
            <person name="Younus H."/>
            <person name="Chow J."/>
            <person name="Chiniquy J."/>
            <person name="Lipzen A."/>
            <person name="Tritt A."/>
            <person name="Sun H."/>
            <person name="Haridas S."/>
            <person name="LaButti K."/>
            <person name="Ohm R.A."/>
            <person name="Kues U."/>
            <person name="Blanchette R.A."/>
            <person name="Grigoriev I.V."/>
            <person name="Minto R.E."/>
            <person name="Hibbett D.S."/>
        </authorList>
    </citation>
    <scope>NUCLEOTIDE SEQUENCE [LARGE SCALE GENOMIC DNA]</scope>
    <source>
        <strain evidence="2 3">FP15055 ss-10</strain>
    </source>
</reference>
<dbReference type="EMBL" id="KN880468">
    <property type="protein sequence ID" value="KIY70450.1"/>
    <property type="molecule type" value="Genomic_DNA"/>
</dbReference>
<evidence type="ECO:0000313" key="2">
    <source>
        <dbReference type="EMBL" id="KIY70450.1"/>
    </source>
</evidence>
<evidence type="ECO:0000313" key="3">
    <source>
        <dbReference type="Proteomes" id="UP000054007"/>
    </source>
</evidence>
<accession>A0A0D7BJM8</accession>
<keyword evidence="3" id="KW-1185">Reference proteome</keyword>
<dbReference type="AlphaFoldDB" id="A0A0D7BJM8"/>